<dbReference type="EMBL" id="MHLP01000042">
    <property type="protein sequence ID" value="OGZ11109.1"/>
    <property type="molecule type" value="Genomic_DNA"/>
</dbReference>
<comment type="caution">
    <text evidence="2">The sequence shown here is derived from an EMBL/GenBank/DDBJ whole genome shotgun (WGS) entry which is preliminary data.</text>
</comment>
<evidence type="ECO:0000313" key="3">
    <source>
        <dbReference type="Proteomes" id="UP000178534"/>
    </source>
</evidence>
<dbReference type="AlphaFoldDB" id="A0A1G2DBV7"/>
<proteinExistence type="predicted"/>
<protein>
    <submittedName>
        <fullName evidence="2">Uncharacterized protein</fullName>
    </submittedName>
</protein>
<evidence type="ECO:0000313" key="2">
    <source>
        <dbReference type="EMBL" id="OGZ11109.1"/>
    </source>
</evidence>
<name>A0A1G2DBV7_9BACT</name>
<feature type="region of interest" description="Disordered" evidence="1">
    <location>
        <begin position="238"/>
        <end position="289"/>
    </location>
</feature>
<reference evidence="2 3" key="1">
    <citation type="journal article" date="2016" name="Nat. Commun.">
        <title>Thousands of microbial genomes shed light on interconnected biogeochemical processes in an aquifer system.</title>
        <authorList>
            <person name="Anantharaman K."/>
            <person name="Brown C.T."/>
            <person name="Hug L.A."/>
            <person name="Sharon I."/>
            <person name="Castelle C.J."/>
            <person name="Probst A.J."/>
            <person name="Thomas B.C."/>
            <person name="Singh A."/>
            <person name="Wilkins M.J."/>
            <person name="Karaoz U."/>
            <person name="Brodie E.L."/>
            <person name="Williams K.H."/>
            <person name="Hubbard S.S."/>
            <person name="Banfield J.F."/>
        </authorList>
    </citation>
    <scope>NUCLEOTIDE SEQUENCE [LARGE SCALE GENOMIC DNA]</scope>
</reference>
<organism evidence="2 3">
    <name type="scientific">Candidatus Lloydbacteria bacterium RIFCSPLOWO2_01_FULL_50_20</name>
    <dbReference type="NCBI Taxonomy" id="1798665"/>
    <lineage>
        <taxon>Bacteria</taxon>
        <taxon>Candidatus Lloydiibacteriota</taxon>
    </lineage>
</organism>
<feature type="compositionally biased region" description="Basic and acidic residues" evidence="1">
    <location>
        <begin position="242"/>
        <end position="255"/>
    </location>
</feature>
<sequence length="289" mass="32736">MEMTVPAAVAATVAVYDEKNAELNYTIQVAFSETTPKAWGHYAVTFAAHVEKIGGYMLVMPKILNDFAYKCPWGASEVRTTLFARVSREYDEKLFGDKEVLVQNDRRVAAFISLTSMLAPSETEAVVKKVETAYAVAGLEVPKVVTKKVAERRKVFAELTARREERELEEIRKPFLRREWSAREKCDYLVSRGYRMELHGRDLRGNTHFSRADPVTGAILKQTVYREYVEQYGSLRMSKPKTAAERAKMESERDARRAKRISAQPVKGKGGSADPHGKGKKGDKNKKRH</sequence>
<gene>
    <name evidence="2" type="ORF">A2942_00825</name>
</gene>
<evidence type="ECO:0000256" key="1">
    <source>
        <dbReference type="SAM" id="MobiDB-lite"/>
    </source>
</evidence>
<accession>A0A1G2DBV7</accession>
<dbReference type="Proteomes" id="UP000178534">
    <property type="component" value="Unassembled WGS sequence"/>
</dbReference>